<dbReference type="RefSeq" id="WP_185077677.1">
    <property type="nucleotide sequence ID" value="NZ_JACHMB010000001.1"/>
</dbReference>
<organism evidence="1 2">
    <name type="scientific">Nonomuraea jabiensis</name>
    <dbReference type="NCBI Taxonomy" id="882448"/>
    <lineage>
        <taxon>Bacteria</taxon>
        <taxon>Bacillati</taxon>
        <taxon>Actinomycetota</taxon>
        <taxon>Actinomycetes</taxon>
        <taxon>Streptosporangiales</taxon>
        <taxon>Streptosporangiaceae</taxon>
        <taxon>Nonomuraea</taxon>
    </lineage>
</organism>
<dbReference type="Proteomes" id="UP000579153">
    <property type="component" value="Unassembled WGS sequence"/>
</dbReference>
<evidence type="ECO:0000313" key="2">
    <source>
        <dbReference type="Proteomes" id="UP000579153"/>
    </source>
</evidence>
<sequence length="120" mass="13592">MSFKELCCNLGTELDNEFIRLRADQAELGQQLTERINGVANHVKTLDAKVTSLDAKVTVLDERVTALDAKIDTKFEEIDARFETMDARFETMDGKINNLQGNQNEMMNILIDIQRKVSAN</sequence>
<evidence type="ECO:0000313" key="1">
    <source>
        <dbReference type="EMBL" id="MBB5784798.1"/>
    </source>
</evidence>
<dbReference type="EMBL" id="JACHMB010000001">
    <property type="protein sequence ID" value="MBB5784798.1"/>
    <property type="molecule type" value="Genomic_DNA"/>
</dbReference>
<gene>
    <name evidence="1" type="ORF">HD596_011554</name>
</gene>
<keyword evidence="1" id="KW-0966">Cell projection</keyword>
<keyword evidence="1" id="KW-0282">Flagellum</keyword>
<dbReference type="Gene3D" id="1.20.5.340">
    <property type="match status" value="1"/>
</dbReference>
<dbReference type="AlphaFoldDB" id="A0A7W9LIC5"/>
<accession>A0A7W9LIC5</accession>
<name>A0A7W9LIC5_9ACTN</name>
<reference evidence="1 2" key="1">
    <citation type="submission" date="2020-08" db="EMBL/GenBank/DDBJ databases">
        <title>Sequencing the genomes of 1000 actinobacteria strains.</title>
        <authorList>
            <person name="Klenk H.-P."/>
        </authorList>
    </citation>
    <scope>NUCLEOTIDE SEQUENCE [LARGE SCALE GENOMIC DNA]</scope>
    <source>
        <strain evidence="1 2">DSM 45507</strain>
    </source>
</reference>
<comment type="caution">
    <text evidence="1">The sequence shown here is derived from an EMBL/GenBank/DDBJ whole genome shotgun (WGS) entry which is preliminary data.</text>
</comment>
<protein>
    <submittedName>
        <fullName evidence="1">Flagellar capping protein FliD</fullName>
    </submittedName>
</protein>
<keyword evidence="2" id="KW-1185">Reference proteome</keyword>
<proteinExistence type="predicted"/>
<keyword evidence="1" id="KW-0969">Cilium</keyword>